<comment type="subcellular location">
    <subcellularLocation>
        <location evidence="1">Secreted</location>
    </subcellularLocation>
</comment>
<organism evidence="12 13">
    <name type="scientific">Lates calcarifer</name>
    <name type="common">Barramundi</name>
    <name type="synonym">Holocentrus calcarifer</name>
    <dbReference type="NCBI Taxonomy" id="8187"/>
    <lineage>
        <taxon>Eukaryota</taxon>
        <taxon>Metazoa</taxon>
        <taxon>Chordata</taxon>
        <taxon>Craniata</taxon>
        <taxon>Vertebrata</taxon>
        <taxon>Euteleostomi</taxon>
        <taxon>Actinopterygii</taxon>
        <taxon>Neopterygii</taxon>
        <taxon>Teleostei</taxon>
        <taxon>Neoteleostei</taxon>
        <taxon>Acanthomorphata</taxon>
        <taxon>Carangaria</taxon>
        <taxon>Carangaria incertae sedis</taxon>
        <taxon>Centropomidae</taxon>
        <taxon>Lates</taxon>
    </lineage>
</organism>
<feature type="chain" id="PRO_5042616793" evidence="10">
    <location>
        <begin position="22"/>
        <end position="493"/>
    </location>
</feature>
<protein>
    <submittedName>
        <fullName evidence="13">LOW QUALITY PROTEIN: growth/differentiation factor 2</fullName>
    </submittedName>
</protein>
<evidence type="ECO:0000256" key="6">
    <source>
        <dbReference type="ARBA" id="ARBA00023157"/>
    </source>
</evidence>
<proteinExistence type="inferred from homology"/>
<evidence type="ECO:0000256" key="9">
    <source>
        <dbReference type="SAM" id="MobiDB-lite"/>
    </source>
</evidence>
<dbReference type="Proteomes" id="UP000694890">
    <property type="component" value="Linkage group LG23"/>
</dbReference>
<evidence type="ECO:0000256" key="2">
    <source>
        <dbReference type="ARBA" id="ARBA00006656"/>
    </source>
</evidence>
<evidence type="ECO:0000256" key="3">
    <source>
        <dbReference type="ARBA" id="ARBA00022525"/>
    </source>
</evidence>
<dbReference type="PANTHER" id="PTHR11848:SF157">
    <property type="entry name" value="GROWTH_DIFFERENTIATION FACTOR 2"/>
    <property type="match status" value="1"/>
</dbReference>
<dbReference type="GO" id="GO:0035239">
    <property type="term" value="P:tube morphogenesis"/>
    <property type="evidence" value="ECO:0007669"/>
    <property type="project" value="UniProtKB-ARBA"/>
</dbReference>
<dbReference type="RefSeq" id="XP_018516051.1">
    <property type="nucleotide sequence ID" value="XM_018660535.2"/>
</dbReference>
<evidence type="ECO:0000259" key="11">
    <source>
        <dbReference type="PROSITE" id="PS51362"/>
    </source>
</evidence>
<dbReference type="GO" id="GO:0005125">
    <property type="term" value="F:cytokine activity"/>
    <property type="evidence" value="ECO:0007669"/>
    <property type="project" value="TreeGrafter"/>
</dbReference>
<dbReference type="KEGG" id="lcf:108872701"/>
<dbReference type="PROSITE" id="PS00250">
    <property type="entry name" value="TGF_BETA_1"/>
    <property type="match status" value="1"/>
</dbReference>
<dbReference type="InterPro" id="IPR017948">
    <property type="entry name" value="TGFb_CS"/>
</dbReference>
<evidence type="ECO:0000256" key="4">
    <source>
        <dbReference type="ARBA" id="ARBA00022729"/>
    </source>
</evidence>
<dbReference type="GO" id="GO:0008083">
    <property type="term" value="F:growth factor activity"/>
    <property type="evidence" value="ECO:0007669"/>
    <property type="project" value="UniProtKB-KW"/>
</dbReference>
<dbReference type="GeneID" id="108872701"/>
<comment type="similarity">
    <text evidence="2 8">Belongs to the TGF-beta family.</text>
</comment>
<dbReference type="InterPro" id="IPR001111">
    <property type="entry name" value="TGF-b_propeptide"/>
</dbReference>
<reference evidence="13" key="1">
    <citation type="submission" date="2025-08" db="UniProtKB">
        <authorList>
            <consortium name="RefSeq"/>
        </authorList>
    </citation>
    <scope>IDENTIFICATION</scope>
    <source>
        <tissue evidence="13">Brain</tissue>
    </source>
</reference>
<dbReference type="Gene3D" id="2.10.90.10">
    <property type="entry name" value="Cystine-knot cytokines"/>
    <property type="match status" value="1"/>
</dbReference>
<dbReference type="InterPro" id="IPR029034">
    <property type="entry name" value="Cystine-knot_cytokine"/>
</dbReference>
<keyword evidence="3" id="KW-0964">Secreted</keyword>
<keyword evidence="6" id="KW-1015">Disulfide bond</keyword>
<dbReference type="PANTHER" id="PTHR11848">
    <property type="entry name" value="TGF-BETA FAMILY"/>
    <property type="match status" value="1"/>
</dbReference>
<feature type="domain" description="TGF-beta family profile" evidence="11">
    <location>
        <begin position="379"/>
        <end position="493"/>
    </location>
</feature>
<feature type="region of interest" description="Disordered" evidence="9">
    <location>
        <begin position="362"/>
        <end position="387"/>
    </location>
</feature>
<evidence type="ECO:0000313" key="12">
    <source>
        <dbReference type="Proteomes" id="UP000694890"/>
    </source>
</evidence>
<dbReference type="Pfam" id="PF00688">
    <property type="entry name" value="TGFb_propeptide"/>
    <property type="match status" value="1"/>
</dbReference>
<gene>
    <name evidence="13" type="primary">gdf2</name>
</gene>
<dbReference type="CTD" id="2658"/>
<keyword evidence="4 10" id="KW-0732">Signal</keyword>
<dbReference type="SMART" id="SM00204">
    <property type="entry name" value="TGFB"/>
    <property type="match status" value="1"/>
</dbReference>
<dbReference type="PROSITE" id="PS51362">
    <property type="entry name" value="TGF_BETA_2"/>
    <property type="match status" value="1"/>
</dbReference>
<feature type="signal peptide" evidence="10">
    <location>
        <begin position="1"/>
        <end position="21"/>
    </location>
</feature>
<dbReference type="GO" id="GO:0030509">
    <property type="term" value="P:BMP signaling pathway"/>
    <property type="evidence" value="ECO:0007669"/>
    <property type="project" value="TreeGrafter"/>
</dbReference>
<evidence type="ECO:0000256" key="1">
    <source>
        <dbReference type="ARBA" id="ARBA00004613"/>
    </source>
</evidence>
<dbReference type="FunFam" id="2.10.90.10:FF:000001">
    <property type="entry name" value="Bone morphogenetic protein 4"/>
    <property type="match status" value="1"/>
</dbReference>
<dbReference type="GO" id="GO:0005615">
    <property type="term" value="C:extracellular space"/>
    <property type="evidence" value="ECO:0007669"/>
    <property type="project" value="TreeGrafter"/>
</dbReference>
<evidence type="ECO:0000256" key="7">
    <source>
        <dbReference type="ARBA" id="ARBA00023180"/>
    </source>
</evidence>
<dbReference type="InterPro" id="IPR001839">
    <property type="entry name" value="TGF-b_C"/>
</dbReference>
<sequence length="493" mass="55771">MTVISMAELLFWLTQVPPVYSGSMGADIRTVVLAWGISIFKPCHRKVCFQAGKKVKFVPAQWLRKGYNFKMLGSRAFLLQVCLSLVVSTGSCTCKPLNNDIQSEDPEGFYSQLSEEDLLEEEDTDSRMENLLGTMKEGFLRKLNLSDVPQEHSKIYPPQFMMELYNKYASDSSAIPQSDVIRSFVVQDITLSVTNGTKSKHRLQFNISVPSHEKITVAELQLFFIPDARSRVPSHSFKSTIKVYEVNHNNLTPTTQLLVGKEVTGSESMWTTFDVTTAIQSWIKSGNGATVFDVVVDRKDCWASDSGAEVAGCLNMSMSIGDNTSAALIVFSDDLGSRRREAKKELREMILHEEETILHSGADWNRGGQLPNEIPEAQHSRRNKRKAEREYCRRTSLKVNFKDIGWDSWIVAPPEYDAFECRGLCYHPLTDEMTPSKHALIQTLINIRDPKKANMACCVPIKLDPITVMYQENGRLTIRYLYEEMKVAECGCR</sequence>
<dbReference type="Pfam" id="PF00019">
    <property type="entry name" value="TGF_beta"/>
    <property type="match status" value="1"/>
</dbReference>
<evidence type="ECO:0000256" key="5">
    <source>
        <dbReference type="ARBA" id="ARBA00023030"/>
    </source>
</evidence>
<evidence type="ECO:0000313" key="13">
    <source>
        <dbReference type="RefSeq" id="XP_018516051.1"/>
    </source>
</evidence>
<keyword evidence="7" id="KW-0325">Glycoprotein</keyword>
<dbReference type="Gene3D" id="2.60.120.970">
    <property type="match status" value="1"/>
</dbReference>
<evidence type="ECO:0000256" key="10">
    <source>
        <dbReference type="SAM" id="SignalP"/>
    </source>
</evidence>
<dbReference type="SUPFAM" id="SSF57501">
    <property type="entry name" value="Cystine-knot cytokines"/>
    <property type="match status" value="1"/>
</dbReference>
<evidence type="ECO:0000256" key="8">
    <source>
        <dbReference type="RuleBase" id="RU000354"/>
    </source>
</evidence>
<dbReference type="AlphaFoldDB" id="A0AAJ7L7N9"/>
<dbReference type="InterPro" id="IPR015615">
    <property type="entry name" value="TGF-beta-rel"/>
</dbReference>
<accession>A0AAJ7L7N9</accession>
<name>A0AAJ7L7N9_LATCA</name>
<keyword evidence="5 8" id="KW-0339">Growth factor</keyword>